<comment type="similarity">
    <text evidence="5 6">Belongs to the adenylate kinase family.</text>
</comment>
<dbReference type="GO" id="GO:0044209">
    <property type="term" value="P:AMP salvage"/>
    <property type="evidence" value="ECO:0007669"/>
    <property type="project" value="UniProtKB-UniRule"/>
</dbReference>
<evidence type="ECO:0000256" key="2">
    <source>
        <dbReference type="ARBA" id="ARBA00022727"/>
    </source>
</evidence>
<dbReference type="EC" id="2.7.4.3" evidence="5 7"/>
<feature type="binding site" evidence="5">
    <location>
        <position position="136"/>
    </location>
    <ligand>
        <name>ATP</name>
        <dbReference type="ChEBI" id="CHEBI:30616"/>
    </ligand>
</feature>
<evidence type="ECO:0000256" key="4">
    <source>
        <dbReference type="ARBA" id="ARBA00022777"/>
    </source>
</evidence>
<comment type="domain">
    <text evidence="5">Consists of three domains, a large central CORE domain and two small peripheral domains, NMPbind and LID, which undergo movements during catalysis. The LID domain closes over the site of phosphoryl transfer upon ATP binding. Assembling and dissambling the active center during each catalytic cycle provides an effective means to prevent ATP hydrolysis.</text>
</comment>
<feature type="binding site" evidence="5">
    <location>
        <position position="183"/>
    </location>
    <ligand>
        <name>ATP</name>
        <dbReference type="ChEBI" id="CHEBI:30616"/>
    </ligand>
</feature>
<dbReference type="CDD" id="cd01428">
    <property type="entry name" value="ADK"/>
    <property type="match status" value="1"/>
</dbReference>
<comment type="subcellular location">
    <subcellularLocation>
        <location evidence="5 7">Cytoplasm</location>
    </subcellularLocation>
</comment>
<comment type="pathway">
    <text evidence="5">Purine metabolism; AMP biosynthesis via salvage pathway; AMP from ADP: step 1/1.</text>
</comment>
<dbReference type="PANTHER" id="PTHR23359">
    <property type="entry name" value="NUCLEOTIDE KINASE"/>
    <property type="match status" value="1"/>
</dbReference>
<keyword evidence="2 5" id="KW-0545">Nucleotide biosynthesis</keyword>
<dbReference type="AlphaFoldDB" id="A0A1F4VRU9"/>
<keyword evidence="3 5" id="KW-0547">Nucleotide-binding</keyword>
<dbReference type="GO" id="GO:0005737">
    <property type="term" value="C:cytoplasm"/>
    <property type="evidence" value="ECO:0007669"/>
    <property type="project" value="UniProtKB-SubCell"/>
</dbReference>
<comment type="caution">
    <text evidence="8">The sequence shown here is derived from an EMBL/GenBank/DDBJ whole genome shotgun (WGS) entry which is preliminary data.</text>
</comment>
<feature type="binding site" evidence="5">
    <location>
        <position position="101"/>
    </location>
    <ligand>
        <name>AMP</name>
        <dbReference type="ChEBI" id="CHEBI:456215"/>
    </ligand>
</feature>
<dbReference type="Gene3D" id="3.40.50.300">
    <property type="entry name" value="P-loop containing nucleotide triphosphate hydrolases"/>
    <property type="match status" value="1"/>
</dbReference>
<feature type="binding site" evidence="5">
    <location>
        <position position="40"/>
    </location>
    <ligand>
        <name>AMP</name>
        <dbReference type="ChEBI" id="CHEBI:456215"/>
    </ligand>
</feature>
<dbReference type="Pfam" id="PF00406">
    <property type="entry name" value="ADK"/>
    <property type="match status" value="1"/>
</dbReference>
<keyword evidence="1 5" id="KW-0808">Transferase</keyword>
<dbReference type="GO" id="GO:0004017">
    <property type="term" value="F:AMP kinase activity"/>
    <property type="evidence" value="ECO:0007669"/>
    <property type="project" value="UniProtKB-UniRule"/>
</dbReference>
<feature type="binding site" evidence="5">
    <location>
        <position position="45"/>
    </location>
    <ligand>
        <name>AMP</name>
        <dbReference type="ChEBI" id="CHEBI:456215"/>
    </ligand>
</feature>
<dbReference type="InterPro" id="IPR000850">
    <property type="entry name" value="Adenylat/UMP-CMP_kin"/>
</dbReference>
<name>A0A1F4VRU9_UNCKA</name>
<accession>A0A1F4VRU9</accession>
<evidence type="ECO:0000313" key="9">
    <source>
        <dbReference type="Proteomes" id="UP000178964"/>
    </source>
</evidence>
<dbReference type="UniPathway" id="UPA00588">
    <property type="reaction ID" value="UER00649"/>
</dbReference>
<comment type="caution">
    <text evidence="5">Lacks conserved residue(s) required for the propagation of feature annotation.</text>
</comment>
<sequence length="198" mass="22477">MTLNSKLLPSVTLFIGPPASGKDTQAKLLSSKTGALVISTGDLLRDAIWIHRPGFKDVPDKIREGRPVDWKAVFLLMDEEFSKSDLSQGLIITGFPRSLEQAQKFETLLTKHGLRLDKVISLATEESLVRERMRNRVNLSDDVRIDDNEEVLDQRMMEYKISTQPILDYYRPKGLLVEIDNNQSVADVFKEISTKCQK</sequence>
<evidence type="ECO:0000256" key="6">
    <source>
        <dbReference type="RuleBase" id="RU003330"/>
    </source>
</evidence>
<dbReference type="PRINTS" id="PR00094">
    <property type="entry name" value="ADENYLTKNASE"/>
</dbReference>
<evidence type="ECO:0000256" key="3">
    <source>
        <dbReference type="ARBA" id="ARBA00022741"/>
    </source>
</evidence>
<feature type="binding site" evidence="5">
    <location>
        <position position="155"/>
    </location>
    <ligand>
        <name>AMP</name>
        <dbReference type="ChEBI" id="CHEBI:456215"/>
    </ligand>
</feature>
<evidence type="ECO:0000256" key="1">
    <source>
        <dbReference type="ARBA" id="ARBA00022679"/>
    </source>
</evidence>
<comment type="subunit">
    <text evidence="5 7">Monomer.</text>
</comment>
<evidence type="ECO:0000256" key="5">
    <source>
        <dbReference type="HAMAP-Rule" id="MF_00235"/>
    </source>
</evidence>
<dbReference type="Proteomes" id="UP000178964">
    <property type="component" value="Unassembled WGS sequence"/>
</dbReference>
<dbReference type="HAMAP" id="MF_00235">
    <property type="entry name" value="Adenylate_kinase_Adk"/>
    <property type="match status" value="1"/>
</dbReference>
<keyword evidence="4 5" id="KW-0418">Kinase</keyword>
<organism evidence="8 9">
    <name type="scientific">candidate division WWE3 bacterium RIFCSPLOWO2_01_FULL_42_11</name>
    <dbReference type="NCBI Taxonomy" id="1802627"/>
    <lineage>
        <taxon>Bacteria</taxon>
        <taxon>Katanobacteria</taxon>
    </lineage>
</organism>
<comment type="catalytic activity">
    <reaction evidence="5 7">
        <text>AMP + ATP = 2 ADP</text>
        <dbReference type="Rhea" id="RHEA:12973"/>
        <dbReference type="ChEBI" id="CHEBI:30616"/>
        <dbReference type="ChEBI" id="CHEBI:456215"/>
        <dbReference type="ChEBI" id="CHEBI:456216"/>
        <dbReference type="EC" id="2.7.4.3"/>
    </reaction>
</comment>
<protein>
    <recommendedName>
        <fullName evidence="5 7">Adenylate kinase</fullName>
        <shortName evidence="5">AK</shortName>
        <ecNumber evidence="5 7">2.7.4.3</ecNumber>
    </recommendedName>
    <alternativeName>
        <fullName evidence="5">ATP-AMP transphosphorylase</fullName>
    </alternativeName>
    <alternativeName>
        <fullName evidence="5">ATP:AMP phosphotransferase</fullName>
    </alternativeName>
    <alternativeName>
        <fullName evidence="5">Adenylate monophosphate kinase</fullName>
    </alternativeName>
</protein>
<keyword evidence="5 7" id="KW-0067">ATP-binding</keyword>
<dbReference type="GO" id="GO:0005524">
    <property type="term" value="F:ATP binding"/>
    <property type="evidence" value="ECO:0007669"/>
    <property type="project" value="UniProtKB-UniRule"/>
</dbReference>
<dbReference type="EMBL" id="MEVK01000008">
    <property type="protein sequence ID" value="OGC59775.1"/>
    <property type="molecule type" value="Genomic_DNA"/>
</dbReference>
<keyword evidence="5" id="KW-0963">Cytoplasm</keyword>
<dbReference type="SUPFAM" id="SSF52540">
    <property type="entry name" value="P-loop containing nucleoside triphosphate hydrolases"/>
    <property type="match status" value="1"/>
</dbReference>
<reference evidence="8 9" key="1">
    <citation type="journal article" date="2016" name="Nat. Commun.">
        <title>Thousands of microbial genomes shed light on interconnected biogeochemical processes in an aquifer system.</title>
        <authorList>
            <person name="Anantharaman K."/>
            <person name="Brown C.T."/>
            <person name="Hug L.A."/>
            <person name="Sharon I."/>
            <person name="Castelle C.J."/>
            <person name="Probst A.J."/>
            <person name="Thomas B.C."/>
            <person name="Singh A."/>
            <person name="Wilkins M.J."/>
            <person name="Karaoz U."/>
            <person name="Brodie E.L."/>
            <person name="Williams K.H."/>
            <person name="Hubbard S.S."/>
            <person name="Banfield J.F."/>
        </authorList>
    </citation>
    <scope>NUCLEOTIDE SEQUENCE [LARGE SCALE GENOMIC DNA]</scope>
</reference>
<feature type="binding site" evidence="5">
    <location>
        <begin position="94"/>
        <end position="97"/>
    </location>
    <ligand>
        <name>AMP</name>
        <dbReference type="ChEBI" id="CHEBI:456215"/>
    </ligand>
</feature>
<dbReference type="InterPro" id="IPR027417">
    <property type="entry name" value="P-loop_NTPase"/>
</dbReference>
<gene>
    <name evidence="5" type="primary">adk</name>
    <name evidence="8" type="ORF">A3A70_01205</name>
</gene>
<feature type="binding site" evidence="5">
    <location>
        <position position="144"/>
    </location>
    <ligand>
        <name>AMP</name>
        <dbReference type="ChEBI" id="CHEBI:456215"/>
    </ligand>
</feature>
<comment type="function">
    <text evidence="5">Catalyzes the reversible transfer of the terminal phosphate group between ATP and AMP. Plays an important role in cellular energy homeostasis and in adenine nucleotide metabolism.</text>
</comment>
<evidence type="ECO:0000256" key="7">
    <source>
        <dbReference type="RuleBase" id="RU003331"/>
    </source>
</evidence>
<dbReference type="STRING" id="1802627.A3A70_01205"/>
<evidence type="ECO:0000313" key="8">
    <source>
        <dbReference type="EMBL" id="OGC59775.1"/>
    </source>
</evidence>
<proteinExistence type="inferred from homology"/>